<dbReference type="InterPro" id="IPR044646">
    <property type="entry name" value="EMB1417-like"/>
</dbReference>
<keyword evidence="1" id="KW-0418">Kinase</keyword>
<keyword evidence="1" id="KW-0808">Transferase</keyword>
<sequence>MAAAAHQVSSVIFDLDGTLLDTERATRDVLTEFLAAYGKVPDAGEEEKRLGQMYLESTTGIIRDYGLPLTVDEYSKAMYPLYLKRWQKAKPLPGVKRLVKHLHKNGVPLALASNSIRRNVDHKLPKLEDWGKCFSVILGGDQVPNGKPSPDIFLEASKRLGANPSSCLVIEDSVVGVKGAKASGAKAVAVPSLQNQRNHYHIADVILYSLLDFQPEMWGLPPFEDHDCAYGYIPDQISGIFLGWAKSKVHGFSKVIVATGWDFSQQTVERVTHVHFLDCSGTVETEPVKLLIIGYIRKLQSANWRNGLSWFLLIAIVQQIKGLSNVKEEVYGALDSFVAWELEFPLIVVKKALKKLEDEKEWKRIIQVIKWMFNKGQGKTMGSYYTLLNALIEDGRIEEAEELFGMVFSRYMEGLPRTFFMRMISFYYSVEAYDKMFEIFADMEELGVRPDGSIIRMLGDVFQKLEMMDKYEKLKKKYPPPKWEYRHIKGKLIRIRVYPDSNPEVAAKGDPDTDELEELESTHLNNELDEAASSGLDRSVLDDAASGDLEYL</sequence>
<dbReference type="GO" id="GO:0016301">
    <property type="term" value="F:kinase activity"/>
    <property type="evidence" value="ECO:0007669"/>
    <property type="project" value="UniProtKB-KW"/>
</dbReference>
<comment type="caution">
    <text evidence="1">The sequence shown here is derived from an EMBL/GenBank/DDBJ whole genome shotgun (WGS) entry which is preliminary data.</text>
</comment>
<proteinExistence type="predicted"/>
<organism evidence="1">
    <name type="scientific">Zea mays</name>
    <name type="common">Maize</name>
    <dbReference type="NCBI Taxonomy" id="4577"/>
    <lineage>
        <taxon>Eukaryota</taxon>
        <taxon>Viridiplantae</taxon>
        <taxon>Streptophyta</taxon>
        <taxon>Embryophyta</taxon>
        <taxon>Tracheophyta</taxon>
        <taxon>Spermatophyta</taxon>
        <taxon>Magnoliopsida</taxon>
        <taxon>Liliopsida</taxon>
        <taxon>Poales</taxon>
        <taxon>Poaceae</taxon>
        <taxon>PACMAD clade</taxon>
        <taxon>Panicoideae</taxon>
        <taxon>Andropogonodae</taxon>
        <taxon>Andropogoneae</taxon>
        <taxon>Tripsacinae</taxon>
        <taxon>Zea</taxon>
    </lineage>
</organism>
<dbReference type="SFLD" id="SFLDG01135">
    <property type="entry name" value="C1.5.6:_HAD__Beta-PGM__Phospha"/>
    <property type="match status" value="1"/>
</dbReference>
<protein>
    <submittedName>
        <fullName evidence="1">Bifunctional riboflavin kinase/FMN phosphatase</fullName>
    </submittedName>
</protein>
<dbReference type="InterPro" id="IPR006439">
    <property type="entry name" value="HAD-SF_hydro_IA"/>
</dbReference>
<dbReference type="AlphaFoldDB" id="A0A3L6DLQ2"/>
<dbReference type="SUPFAM" id="SSF56784">
    <property type="entry name" value="HAD-like"/>
    <property type="match status" value="1"/>
</dbReference>
<dbReference type="InterPro" id="IPR011990">
    <property type="entry name" value="TPR-like_helical_dom_sf"/>
</dbReference>
<gene>
    <name evidence="1" type="primary">FHY_1</name>
    <name evidence="1" type="ORF">Zm00014a_031700</name>
</gene>
<evidence type="ECO:0000313" key="1">
    <source>
        <dbReference type="EMBL" id="PWZ09570.1"/>
    </source>
</evidence>
<dbReference type="PANTHER" id="PTHR46782">
    <property type="entry name" value="OS01G0757700 PROTEIN"/>
    <property type="match status" value="1"/>
</dbReference>
<dbReference type="Pfam" id="PF00702">
    <property type="entry name" value="Hydrolase"/>
    <property type="match status" value="1"/>
</dbReference>
<dbReference type="PANTHER" id="PTHR46782:SF1">
    <property type="entry name" value="OS01G0757700 PROTEIN"/>
    <property type="match status" value="1"/>
</dbReference>
<name>A0A3L6DLQ2_MAIZE</name>
<accession>A0A3L6DLQ2</accession>
<dbReference type="InterPro" id="IPR023214">
    <property type="entry name" value="HAD_sf"/>
</dbReference>
<reference evidence="1" key="1">
    <citation type="journal article" date="2018" name="Nat. Genet.">
        <title>Extensive intraspecific gene order and gene structural variations between Mo17 and other maize genomes.</title>
        <authorList>
            <person name="Sun S."/>
            <person name="Zhou Y."/>
            <person name="Chen J."/>
            <person name="Shi J."/>
            <person name="Zhao H."/>
            <person name="Zhao H."/>
            <person name="Song W."/>
            <person name="Zhang M."/>
            <person name="Cui Y."/>
            <person name="Dong X."/>
            <person name="Liu H."/>
            <person name="Ma X."/>
            <person name="Jiao Y."/>
            <person name="Wang B."/>
            <person name="Wei X."/>
            <person name="Stein J.C."/>
            <person name="Glaubitz J.C."/>
            <person name="Lu F."/>
            <person name="Yu G."/>
            <person name="Liang C."/>
            <person name="Fengler K."/>
            <person name="Li B."/>
            <person name="Rafalski A."/>
            <person name="Schnable P.S."/>
            <person name="Ware D.H."/>
            <person name="Buckler E.S."/>
            <person name="Lai J."/>
        </authorList>
    </citation>
    <scope>NUCLEOTIDE SEQUENCE [LARGE SCALE GENOMIC DNA]</scope>
    <source>
        <tissue evidence="1">Seedling</tissue>
    </source>
</reference>
<dbReference type="FunFam" id="1.10.150.240:FF:000001">
    <property type="entry name" value="Haloacid dehalogenase-like hydrolase domain"/>
    <property type="match status" value="1"/>
</dbReference>
<dbReference type="Gene3D" id="1.25.40.10">
    <property type="entry name" value="Tetratricopeptide repeat domain"/>
    <property type="match status" value="1"/>
</dbReference>
<dbReference type="SFLD" id="SFLDS00003">
    <property type="entry name" value="Haloacid_Dehalogenase"/>
    <property type="match status" value="1"/>
</dbReference>
<dbReference type="SFLD" id="SFLDG01129">
    <property type="entry name" value="C1.5:_HAD__Beta-PGM__Phosphata"/>
    <property type="match status" value="1"/>
</dbReference>
<dbReference type="Gene3D" id="3.40.50.1000">
    <property type="entry name" value="HAD superfamily/HAD-like"/>
    <property type="match status" value="1"/>
</dbReference>
<dbReference type="ExpressionAtlas" id="A0A3L6DLQ2">
    <property type="expression patterns" value="baseline and differential"/>
</dbReference>
<dbReference type="NCBIfam" id="TIGR01509">
    <property type="entry name" value="HAD-SF-IA-v3"/>
    <property type="match status" value="1"/>
</dbReference>
<dbReference type="Gene3D" id="1.10.150.240">
    <property type="entry name" value="Putative phosphatase, domain 2"/>
    <property type="match status" value="1"/>
</dbReference>
<dbReference type="EMBL" id="NCVQ01000009">
    <property type="protein sequence ID" value="PWZ09570.1"/>
    <property type="molecule type" value="Genomic_DNA"/>
</dbReference>
<dbReference type="FunFam" id="3.40.50.1000:FF:000119">
    <property type="entry name" value="Bifunctional riboflavin kinase/FMN phosphatase"/>
    <property type="match status" value="1"/>
</dbReference>
<dbReference type="InterPro" id="IPR036412">
    <property type="entry name" value="HAD-like_sf"/>
</dbReference>
<dbReference type="Proteomes" id="UP000251960">
    <property type="component" value="Chromosome 8"/>
</dbReference>
<dbReference type="PRINTS" id="PR00413">
    <property type="entry name" value="HADHALOGNASE"/>
</dbReference>
<dbReference type="InterPro" id="IPR023198">
    <property type="entry name" value="PGP-like_dom2"/>
</dbReference>